<evidence type="ECO:0000256" key="12">
    <source>
        <dbReference type="ARBA" id="ARBA00043155"/>
    </source>
</evidence>
<name>A0A8K0PAP6_LADFU</name>
<comment type="catalytic activity">
    <reaction evidence="6">
        <text>a 1,2-diacyl-sn-glycero-3-phosphoethanolamine(in) = a 1,2-diacyl-sn-glycero-3-phosphoethanolamine(out)</text>
        <dbReference type="Rhea" id="RHEA:38895"/>
        <dbReference type="ChEBI" id="CHEBI:64612"/>
    </reaction>
</comment>
<reference evidence="16" key="2">
    <citation type="submission" date="2017-10" db="EMBL/GenBank/DDBJ databases">
        <title>Ladona fulva Genome sequencing and assembly.</title>
        <authorList>
            <person name="Murali S."/>
            <person name="Richards S."/>
            <person name="Bandaranaike D."/>
            <person name="Bellair M."/>
            <person name="Blankenburg K."/>
            <person name="Chao H."/>
            <person name="Dinh H."/>
            <person name="Doddapaneni H."/>
            <person name="Dugan-Rocha S."/>
            <person name="Elkadiri S."/>
            <person name="Gnanaolivu R."/>
            <person name="Hernandez B."/>
            <person name="Skinner E."/>
            <person name="Javaid M."/>
            <person name="Lee S."/>
            <person name="Li M."/>
            <person name="Ming W."/>
            <person name="Munidasa M."/>
            <person name="Muniz J."/>
            <person name="Nguyen L."/>
            <person name="Hughes D."/>
            <person name="Osuji N."/>
            <person name="Pu L.-L."/>
            <person name="Puazo M."/>
            <person name="Qu C."/>
            <person name="Quiroz J."/>
            <person name="Raj R."/>
            <person name="Weissenberger G."/>
            <person name="Xin Y."/>
            <person name="Zou X."/>
            <person name="Han Y."/>
            <person name="Worley K."/>
            <person name="Muzny D."/>
            <person name="Gibbs R."/>
        </authorList>
    </citation>
    <scope>NUCLEOTIDE SEQUENCE</scope>
    <source>
        <strain evidence="16">Sampled in the wild</strain>
    </source>
</reference>
<feature type="transmembrane region" description="Helical" evidence="15">
    <location>
        <begin position="333"/>
        <end position="356"/>
    </location>
</feature>
<evidence type="ECO:0000313" key="16">
    <source>
        <dbReference type="EMBL" id="KAG8240246.1"/>
    </source>
</evidence>
<dbReference type="OrthoDB" id="378564at2759"/>
<evidence type="ECO:0000256" key="5">
    <source>
        <dbReference type="ARBA" id="ARBA00023136"/>
    </source>
</evidence>
<evidence type="ECO:0000256" key="11">
    <source>
        <dbReference type="ARBA" id="ARBA00042320"/>
    </source>
</evidence>
<comment type="subcellular location">
    <subcellularLocation>
        <location evidence="1">Membrane</location>
        <topology evidence="1">Multi-pass membrane protein</topology>
    </subcellularLocation>
</comment>
<organism evidence="16 17">
    <name type="scientific">Ladona fulva</name>
    <name type="common">Scarce chaser dragonfly</name>
    <name type="synonym">Libellula fulva</name>
    <dbReference type="NCBI Taxonomy" id="123851"/>
    <lineage>
        <taxon>Eukaryota</taxon>
        <taxon>Metazoa</taxon>
        <taxon>Ecdysozoa</taxon>
        <taxon>Arthropoda</taxon>
        <taxon>Hexapoda</taxon>
        <taxon>Insecta</taxon>
        <taxon>Pterygota</taxon>
        <taxon>Palaeoptera</taxon>
        <taxon>Odonata</taxon>
        <taxon>Epiprocta</taxon>
        <taxon>Anisoptera</taxon>
        <taxon>Libelluloidea</taxon>
        <taxon>Libellulidae</taxon>
        <taxon>Ladona</taxon>
    </lineage>
</organism>
<evidence type="ECO:0000313" key="17">
    <source>
        <dbReference type="Proteomes" id="UP000792457"/>
    </source>
</evidence>
<sequence length="549" mass="63586">MQWPSFTLIISGVFIAYILHSIWTMAQLFVPPSCSPGEMCIQPFLRKEPKIQLLMFTSLREKPNLETQVKLVFNQPNFDYSQPFERVLPLDIPQKTRQNGSLFLHVWIRQQQKSMEDSPIKLAELQWDAFSYHISIRLTEYHIPNNFAVNLLQKGEPTTPEDESETGKTMKVLHSIREAPVTHLKSRVGFSMMTDLTHIPVNSLPPELGRVLRLTPKGDYLPILQNDFLSNRIKNLVIVNNSKSEGNRESSEITVTYTPIGIGKLRLWLHLEMALKTLKSMGFSDKDIDEVKSIFADTNLWLLCLTVFVASIHLLFDFLAFKNDVSFWRRREDMVGLSTSSVLWRAFSQIVVFLYLLDENTSLLVLVPTGIGVVIELWKSKKVLRMKFDMNGRGWMPLRVYFDGGESSDAEKETRNFDAESMKYLSYILYPLCICGAIYSLIYHPHKSLVNGVYAFGFLFMLPQLFVNYRLKSVAHLPWRAFMYKAFNTFIDDLFAFIITMPTAHRVACFRDDIVFLIYLYQRWLYPVDKTRVDSGVSIDEVSDDKKKR</sequence>
<dbReference type="Pfam" id="PF05602">
    <property type="entry name" value="CLPTM1"/>
    <property type="match status" value="1"/>
</dbReference>
<evidence type="ECO:0000256" key="14">
    <source>
        <dbReference type="ARBA" id="ARBA00093208"/>
    </source>
</evidence>
<evidence type="ECO:0000256" key="15">
    <source>
        <dbReference type="SAM" id="Phobius"/>
    </source>
</evidence>
<feature type="transmembrane region" description="Helical" evidence="15">
    <location>
        <begin position="362"/>
        <end position="378"/>
    </location>
</feature>
<feature type="transmembrane region" description="Helical" evidence="15">
    <location>
        <begin position="7"/>
        <end position="30"/>
    </location>
</feature>
<dbReference type="PANTHER" id="PTHR21347">
    <property type="entry name" value="CLEFT LIP AND PALATE ASSOCIATED TRANSMEMBRANE PROTEIN-RELATED"/>
    <property type="match status" value="1"/>
</dbReference>
<feature type="transmembrane region" description="Helical" evidence="15">
    <location>
        <begin position="300"/>
        <end position="321"/>
    </location>
</feature>
<keyword evidence="4 15" id="KW-1133">Transmembrane helix</keyword>
<reference evidence="16" key="1">
    <citation type="submission" date="2013-04" db="EMBL/GenBank/DDBJ databases">
        <authorList>
            <person name="Qu J."/>
            <person name="Murali S.C."/>
            <person name="Bandaranaike D."/>
            <person name="Bellair M."/>
            <person name="Blankenburg K."/>
            <person name="Chao H."/>
            <person name="Dinh H."/>
            <person name="Doddapaneni H."/>
            <person name="Downs B."/>
            <person name="Dugan-Rocha S."/>
            <person name="Elkadiri S."/>
            <person name="Gnanaolivu R.D."/>
            <person name="Hernandez B."/>
            <person name="Javaid M."/>
            <person name="Jayaseelan J.C."/>
            <person name="Lee S."/>
            <person name="Li M."/>
            <person name="Ming W."/>
            <person name="Munidasa M."/>
            <person name="Muniz J."/>
            <person name="Nguyen L."/>
            <person name="Ongeri F."/>
            <person name="Osuji N."/>
            <person name="Pu L.-L."/>
            <person name="Puazo M."/>
            <person name="Qu C."/>
            <person name="Quiroz J."/>
            <person name="Raj R."/>
            <person name="Weissenberger G."/>
            <person name="Xin Y."/>
            <person name="Zou X."/>
            <person name="Han Y."/>
            <person name="Richards S."/>
            <person name="Worley K."/>
            <person name="Muzny D."/>
            <person name="Gibbs R."/>
        </authorList>
    </citation>
    <scope>NUCLEOTIDE SEQUENCE</scope>
    <source>
        <strain evidence="16">Sampled in the wild</strain>
    </source>
</reference>
<evidence type="ECO:0000256" key="4">
    <source>
        <dbReference type="ARBA" id="ARBA00022989"/>
    </source>
</evidence>
<keyword evidence="17" id="KW-1185">Reference proteome</keyword>
<dbReference type="Proteomes" id="UP000792457">
    <property type="component" value="Unassembled WGS sequence"/>
</dbReference>
<evidence type="ECO:0000256" key="10">
    <source>
        <dbReference type="ARBA" id="ARBA00040905"/>
    </source>
</evidence>
<protein>
    <recommendedName>
        <fullName evidence="10">Lipid scramblase CLPTM1L</fullName>
    </recommendedName>
    <alternativeName>
        <fullName evidence="12">Cisplatin resistance-related protein 9</fullName>
    </alternativeName>
    <alternativeName>
        <fullName evidence="11">Cleft lip and palate transmembrane protein 1-like protein</fullName>
    </alternativeName>
</protein>
<feature type="transmembrane region" description="Helical" evidence="15">
    <location>
        <begin position="424"/>
        <end position="443"/>
    </location>
</feature>
<evidence type="ECO:0000256" key="2">
    <source>
        <dbReference type="ARBA" id="ARBA00009310"/>
    </source>
</evidence>
<dbReference type="GO" id="GO:0016020">
    <property type="term" value="C:membrane"/>
    <property type="evidence" value="ECO:0007669"/>
    <property type="project" value="UniProtKB-SubCell"/>
</dbReference>
<accession>A0A8K0PAP6</accession>
<keyword evidence="3 15" id="KW-0812">Transmembrane</keyword>
<proteinExistence type="inferred from homology"/>
<comment type="similarity">
    <text evidence="2">Belongs to the CLPTM1 family.</text>
</comment>
<comment type="function">
    <text evidence="13">Scramblase that mediates the translocation of glucosaminylphosphatidylinositol (alpha-D-GlcN-(1-6)-(1,2-diacyl-sn-glycero-3-phospho)-1D-myo-inositol, GlcN-PI) across the endoplasmic reticulum (ER) membrane, from the cytosolic leaflet to the luminal leaflet of the ER membrane, where it participates in the biosynthesis of glycosylphosphatidylinositol (GPI). GPI is a lipid glycoconjugate involved in post-translational modification of proteins. Can also translocate 1,2-diacyl-sn-glycero-3-phospho-(1D-myo-inositol) (phosphatidylinositol or PI), as well as several other phospholipids (1,2-diacyl-sn-glycero-3-phosphocholine, 1,2-diacyl-sn-glycero-3-phosphoethanolamine), and N-acetylglucosaminylphosphatidylinositol (GlcNAc-PI) in vitro.</text>
</comment>
<dbReference type="AlphaFoldDB" id="A0A8K0PAP6"/>
<evidence type="ECO:0000256" key="9">
    <source>
        <dbReference type="ARBA" id="ARBA00036810"/>
    </source>
</evidence>
<dbReference type="EMBL" id="KZ312439">
    <property type="protein sequence ID" value="KAG8240246.1"/>
    <property type="molecule type" value="Genomic_DNA"/>
</dbReference>
<evidence type="ECO:0000256" key="7">
    <source>
        <dbReference type="ARBA" id="ARBA00024631"/>
    </source>
</evidence>
<comment type="caution">
    <text evidence="16">The sequence shown here is derived from an EMBL/GenBank/DDBJ whole genome shotgun (WGS) entry which is preliminary data.</text>
</comment>
<gene>
    <name evidence="16" type="ORF">J437_LFUL004706</name>
</gene>
<dbReference type="GO" id="GO:0012505">
    <property type="term" value="C:endomembrane system"/>
    <property type="evidence" value="ECO:0007669"/>
    <property type="project" value="TreeGrafter"/>
</dbReference>
<evidence type="ECO:0000256" key="1">
    <source>
        <dbReference type="ARBA" id="ARBA00004141"/>
    </source>
</evidence>
<comment type="catalytic activity">
    <reaction evidence="7">
        <text>a 1,2-diacyl-sn-glycero-3-phosphocholine(in) = a 1,2-diacyl-sn-glycero-3-phosphocholine(out)</text>
        <dbReference type="Rhea" id="RHEA:38571"/>
        <dbReference type="ChEBI" id="CHEBI:57643"/>
    </reaction>
</comment>
<comment type="catalytic activity">
    <reaction evidence="8">
        <text>a 1,2-diacyl-sn-glycero-3-phospho-(1D-myo-inositol)(in) = a 1,2-diacyl-sn-glycero-3-phospho-(1D-myo-inositol)(out)</text>
        <dbReference type="Rhea" id="RHEA:38691"/>
        <dbReference type="ChEBI" id="CHEBI:57880"/>
    </reaction>
</comment>
<evidence type="ECO:0000256" key="8">
    <source>
        <dbReference type="ARBA" id="ARBA00035895"/>
    </source>
</evidence>
<dbReference type="InterPro" id="IPR008429">
    <property type="entry name" value="CLPTM1"/>
</dbReference>
<feature type="transmembrane region" description="Helical" evidence="15">
    <location>
        <begin position="449"/>
        <end position="467"/>
    </location>
</feature>
<dbReference type="PANTHER" id="PTHR21347:SF0">
    <property type="entry name" value="LIPID SCRAMBLASE CLPTM1L"/>
    <property type="match status" value="1"/>
</dbReference>
<evidence type="ECO:0000256" key="6">
    <source>
        <dbReference type="ARBA" id="ARBA00024615"/>
    </source>
</evidence>
<comment type="catalytic activity">
    <reaction evidence="9">
        <text>6-(alpha-D-glucosaminyl)-(1-octadecanoyl,2-(9Z)-octadecenoyl-sn-glycero-3-phospho)-1D-myo-inositol(in) = 6-(alpha-D-glucosaminyl)-(1-octadecanoyl,2-(9Z)-octadecenoyl-sn-glycero-3-phospho)-1D-myo-inositol(out)</text>
        <dbReference type="Rhea" id="RHEA:71495"/>
        <dbReference type="ChEBI" id="CHEBI:190691"/>
    </reaction>
</comment>
<comment type="catalytic activity">
    <reaction evidence="14">
        <text>a 6-(alpha-D-glucosaminyl)-1-(1,2-diacyl-sn-glycero-3-phospho)-1D-myo-inositol(in) = a 6-(alpha-D-glucosaminyl)-1-(1,2-diacyl-sn-glycero-3-phospho)-1D-myo-inositol(out)</text>
        <dbReference type="Rhea" id="RHEA:71491"/>
        <dbReference type="ChEBI" id="CHEBI:57997"/>
    </reaction>
</comment>
<keyword evidence="5 15" id="KW-0472">Membrane</keyword>
<evidence type="ECO:0000256" key="13">
    <source>
        <dbReference type="ARBA" id="ARBA00045827"/>
    </source>
</evidence>
<evidence type="ECO:0000256" key="3">
    <source>
        <dbReference type="ARBA" id="ARBA00022692"/>
    </source>
</evidence>